<reference evidence="1" key="1">
    <citation type="journal article" date="2019" name="MBio">
        <title>Virus Genomes from Deep Sea Sediments Expand the Ocean Megavirome and Support Independent Origins of Viral Gigantism.</title>
        <authorList>
            <person name="Backstrom D."/>
            <person name="Yutin N."/>
            <person name="Jorgensen S.L."/>
            <person name="Dharamshi J."/>
            <person name="Homa F."/>
            <person name="Zaremba-Niedwiedzka K."/>
            <person name="Spang A."/>
            <person name="Wolf Y.I."/>
            <person name="Koonin E.V."/>
            <person name="Ettema T.J."/>
        </authorList>
    </citation>
    <scope>NUCLEOTIDE SEQUENCE</scope>
</reference>
<organism evidence="1">
    <name type="scientific">Mimivirus LCMiAC01</name>
    <dbReference type="NCBI Taxonomy" id="2506608"/>
    <lineage>
        <taxon>Viruses</taxon>
        <taxon>Varidnaviria</taxon>
        <taxon>Bamfordvirae</taxon>
        <taxon>Nucleocytoviricota</taxon>
        <taxon>Megaviricetes</taxon>
        <taxon>Imitervirales</taxon>
        <taxon>Mimiviridae</taxon>
        <taxon>Klosneuvirinae</taxon>
    </lineage>
</organism>
<gene>
    <name evidence="1" type="ORF">LCMiAC01_00740</name>
</gene>
<protein>
    <submittedName>
        <fullName evidence="1">Uncharacterized protein</fullName>
    </submittedName>
</protein>
<accession>A0A481YZH5</accession>
<sequence>MPIKYDYSRKQRIANKISKISNKVDQVKIFEIINEEIKDVTENNNGIFLYFDGLTDGAYKRIERELKKINKKNKYYENSETKSSEKMEYVPYANDEFPSQNGISPKLKYSNKEKNLINRRRYDRNINADNNNGVIYTKFDMNIRTDSEKSK</sequence>
<proteinExistence type="predicted"/>
<dbReference type="EMBL" id="MK500389">
    <property type="protein sequence ID" value="QBK88410.1"/>
    <property type="molecule type" value="Genomic_DNA"/>
</dbReference>
<evidence type="ECO:0000313" key="1">
    <source>
        <dbReference type="EMBL" id="QBK88410.1"/>
    </source>
</evidence>
<name>A0A481YZH5_9VIRU</name>